<keyword evidence="9" id="KW-0326">Glycosidase</keyword>
<dbReference type="Gene3D" id="1.10.340.30">
    <property type="entry name" value="Hypothetical protein, domain 2"/>
    <property type="match status" value="1"/>
</dbReference>
<sequence length="222" mass="25794">MMKSVDAGEIQRQLQEWGAEHFRDYLWRHTRDPYRVMIAEFMLHRTRADQVVPVYTEFILHYPDVFSLAQANISDVRLVTEHLGLHWRSAHFIEAARYIVRESGGKFPETENGLREIPGVGEYVAGAILTICYGKSHPVIDSNIARFINRFYGLHLTGEIRRKRDVRTIAEDLFSVEDPGRLLFAILDFTAAICRAQVPLHQECPLKEMCRYYLEGVQVRED</sequence>
<evidence type="ECO:0000256" key="1">
    <source>
        <dbReference type="ARBA" id="ARBA00001966"/>
    </source>
</evidence>
<dbReference type="Gene3D" id="1.10.1670.10">
    <property type="entry name" value="Helix-hairpin-Helix base-excision DNA repair enzymes (C-terminal)"/>
    <property type="match status" value="1"/>
</dbReference>
<dbReference type="GO" id="GO:0000701">
    <property type="term" value="F:purine-specific mismatch base pair DNA N-glycosylase activity"/>
    <property type="evidence" value="ECO:0007669"/>
    <property type="project" value="TreeGrafter"/>
</dbReference>
<evidence type="ECO:0000256" key="4">
    <source>
        <dbReference type="ARBA" id="ARBA00022763"/>
    </source>
</evidence>
<dbReference type="GO" id="GO:0046872">
    <property type="term" value="F:metal ion binding"/>
    <property type="evidence" value="ECO:0007669"/>
    <property type="project" value="UniProtKB-KW"/>
</dbReference>
<keyword evidence="5" id="KW-0378">Hydrolase</keyword>
<evidence type="ECO:0000259" key="10">
    <source>
        <dbReference type="SMART" id="SM00478"/>
    </source>
</evidence>
<dbReference type="InterPro" id="IPR011257">
    <property type="entry name" value="DNA_glycosylase"/>
</dbReference>
<evidence type="ECO:0000313" key="11">
    <source>
        <dbReference type="EMBL" id="QSZ66932.1"/>
    </source>
</evidence>
<dbReference type="CDD" id="cd00056">
    <property type="entry name" value="ENDO3c"/>
    <property type="match status" value="1"/>
</dbReference>
<name>A0A8A3S4E4_9EURY</name>
<accession>A0A8A3S4E4</accession>
<dbReference type="AlphaFoldDB" id="A0A8A3S4E4"/>
<dbReference type="Pfam" id="PF00730">
    <property type="entry name" value="HhH-GPD"/>
    <property type="match status" value="1"/>
</dbReference>
<dbReference type="GO" id="GO:0006284">
    <property type="term" value="P:base-excision repair"/>
    <property type="evidence" value="ECO:0007669"/>
    <property type="project" value="InterPro"/>
</dbReference>
<dbReference type="REBASE" id="492741">
    <property type="entry name" value="V.Maq9704ORF5210P"/>
</dbReference>
<keyword evidence="4" id="KW-0227">DNA damage</keyword>
<reference evidence="11" key="2">
    <citation type="submission" date="2019-02" db="EMBL/GenBank/DDBJ databases">
        <authorList>
            <person name="Chen S.-C."/>
            <person name="Chien H.-H."/>
            <person name="Lai M.-C."/>
        </authorList>
    </citation>
    <scope>NUCLEOTIDE SEQUENCE</scope>
    <source>
        <strain evidence="11">N2F9704</strain>
    </source>
</reference>
<dbReference type="SMART" id="SM00478">
    <property type="entry name" value="ENDO3c"/>
    <property type="match status" value="1"/>
</dbReference>
<keyword evidence="6" id="KW-0408">Iron</keyword>
<keyword evidence="12" id="KW-1185">Reference proteome</keyword>
<dbReference type="GO" id="GO:0032357">
    <property type="term" value="F:oxidized purine DNA binding"/>
    <property type="evidence" value="ECO:0007669"/>
    <property type="project" value="TreeGrafter"/>
</dbReference>
<dbReference type="GO" id="GO:0051539">
    <property type="term" value="F:4 iron, 4 sulfur cluster binding"/>
    <property type="evidence" value="ECO:0007669"/>
    <property type="project" value="InterPro"/>
</dbReference>
<dbReference type="KEGG" id="maqe:RJ40_05205"/>
<dbReference type="PANTHER" id="PTHR42944:SF1">
    <property type="entry name" value="ADENINE DNA GLYCOSYLASE"/>
    <property type="match status" value="1"/>
</dbReference>
<dbReference type="InterPro" id="IPR023170">
    <property type="entry name" value="HhH_base_excis_C"/>
</dbReference>
<dbReference type="InterPro" id="IPR003651">
    <property type="entry name" value="Endonuclease3_FeS-loop_motif"/>
</dbReference>
<evidence type="ECO:0000256" key="9">
    <source>
        <dbReference type="ARBA" id="ARBA00023295"/>
    </source>
</evidence>
<keyword evidence="8" id="KW-0234">DNA repair</keyword>
<dbReference type="GO" id="GO:0035485">
    <property type="term" value="F:adenine/guanine mispair binding"/>
    <property type="evidence" value="ECO:0007669"/>
    <property type="project" value="TreeGrafter"/>
</dbReference>
<keyword evidence="3" id="KW-0479">Metal-binding</keyword>
<keyword evidence="7" id="KW-0411">Iron-sulfur</keyword>
<dbReference type="InterPro" id="IPR003265">
    <property type="entry name" value="HhH-GPD_domain"/>
</dbReference>
<evidence type="ECO:0000256" key="2">
    <source>
        <dbReference type="ARBA" id="ARBA00008343"/>
    </source>
</evidence>
<evidence type="ECO:0000256" key="8">
    <source>
        <dbReference type="ARBA" id="ARBA00023204"/>
    </source>
</evidence>
<protein>
    <submittedName>
        <fullName evidence="11">DNA glycosylase</fullName>
    </submittedName>
</protein>
<evidence type="ECO:0000256" key="3">
    <source>
        <dbReference type="ARBA" id="ARBA00022723"/>
    </source>
</evidence>
<dbReference type="RefSeq" id="WP_265582301.1">
    <property type="nucleotide sequence ID" value="NZ_CP036172.1"/>
</dbReference>
<dbReference type="PANTHER" id="PTHR42944">
    <property type="entry name" value="ADENINE DNA GLYCOSYLASE"/>
    <property type="match status" value="1"/>
</dbReference>
<dbReference type="GeneID" id="76423735"/>
<dbReference type="SMART" id="SM00525">
    <property type="entry name" value="FES"/>
    <property type="match status" value="1"/>
</dbReference>
<dbReference type="GO" id="GO:0034039">
    <property type="term" value="F:8-oxo-7,8-dihydroguanine DNA N-glycosylase activity"/>
    <property type="evidence" value="ECO:0007669"/>
    <property type="project" value="TreeGrafter"/>
</dbReference>
<feature type="domain" description="HhH-GPD" evidence="10">
    <location>
        <begin position="42"/>
        <end position="192"/>
    </location>
</feature>
<gene>
    <name evidence="11" type="ORF">RJ40_05205</name>
</gene>
<dbReference type="Proteomes" id="UP001042704">
    <property type="component" value="Chromosome"/>
</dbReference>
<dbReference type="GO" id="GO:0006298">
    <property type="term" value="P:mismatch repair"/>
    <property type="evidence" value="ECO:0007669"/>
    <property type="project" value="TreeGrafter"/>
</dbReference>
<dbReference type="SUPFAM" id="SSF48150">
    <property type="entry name" value="DNA-glycosylase"/>
    <property type="match status" value="1"/>
</dbReference>
<reference evidence="11" key="1">
    <citation type="journal article" date="2001" name="Int. J. Syst. Evol. Microbiol.">
        <title>Methanofollis aquaemaris sp. nov., a methanogen isolated from an aquaculture fish pond.</title>
        <authorList>
            <person name="Lai M.C."/>
            <person name="Chen S.C."/>
        </authorList>
    </citation>
    <scope>NUCLEOTIDE SEQUENCE</scope>
    <source>
        <strain evidence="11">N2F9704</strain>
    </source>
</reference>
<organism evidence="11 12">
    <name type="scientific">Methanofollis aquaemaris</name>
    <dbReference type="NCBI Taxonomy" id="126734"/>
    <lineage>
        <taxon>Archaea</taxon>
        <taxon>Methanobacteriati</taxon>
        <taxon>Methanobacteriota</taxon>
        <taxon>Stenosarchaea group</taxon>
        <taxon>Methanomicrobia</taxon>
        <taxon>Methanomicrobiales</taxon>
        <taxon>Methanomicrobiaceae</taxon>
        <taxon>Methanofollis</taxon>
    </lineage>
</organism>
<evidence type="ECO:0000256" key="7">
    <source>
        <dbReference type="ARBA" id="ARBA00023014"/>
    </source>
</evidence>
<evidence type="ECO:0000256" key="5">
    <source>
        <dbReference type="ARBA" id="ARBA00022801"/>
    </source>
</evidence>
<comment type="similarity">
    <text evidence="2">Belongs to the Nth/MutY family.</text>
</comment>
<proteinExistence type="inferred from homology"/>
<dbReference type="EMBL" id="CP036172">
    <property type="protein sequence ID" value="QSZ66932.1"/>
    <property type="molecule type" value="Genomic_DNA"/>
</dbReference>
<evidence type="ECO:0000313" key="12">
    <source>
        <dbReference type="Proteomes" id="UP001042704"/>
    </source>
</evidence>
<dbReference type="InterPro" id="IPR044298">
    <property type="entry name" value="MIG/MutY"/>
</dbReference>
<evidence type="ECO:0000256" key="6">
    <source>
        <dbReference type="ARBA" id="ARBA00023004"/>
    </source>
</evidence>
<comment type="cofactor">
    <cofactor evidence="1">
        <name>[4Fe-4S] cluster</name>
        <dbReference type="ChEBI" id="CHEBI:49883"/>
    </cofactor>
</comment>